<accession>A0ABR2I8S9</accession>
<dbReference type="InterPro" id="IPR010730">
    <property type="entry name" value="HET"/>
</dbReference>
<reference evidence="3 4" key="1">
    <citation type="journal article" date="2024" name="IMA Fungus">
        <title>Apiospora arundinis, a panoply of carbohydrate-active enzymes and secondary metabolites.</title>
        <authorList>
            <person name="Sorensen T."/>
            <person name="Petersen C."/>
            <person name="Muurmann A.T."/>
            <person name="Christiansen J.V."/>
            <person name="Brundto M.L."/>
            <person name="Overgaard C.K."/>
            <person name="Boysen A.T."/>
            <person name="Wollenberg R.D."/>
            <person name="Larsen T.O."/>
            <person name="Sorensen J.L."/>
            <person name="Nielsen K.L."/>
            <person name="Sondergaard T.E."/>
        </authorList>
    </citation>
    <scope>NUCLEOTIDE SEQUENCE [LARGE SCALE GENOMIC DNA]</scope>
    <source>
        <strain evidence="3 4">AAU 773</strain>
    </source>
</reference>
<name>A0ABR2I8S9_9PEZI</name>
<evidence type="ECO:0000313" key="4">
    <source>
        <dbReference type="Proteomes" id="UP001390339"/>
    </source>
</evidence>
<organism evidence="3 4">
    <name type="scientific">Apiospora arundinis</name>
    <dbReference type="NCBI Taxonomy" id="335852"/>
    <lineage>
        <taxon>Eukaryota</taxon>
        <taxon>Fungi</taxon>
        <taxon>Dikarya</taxon>
        <taxon>Ascomycota</taxon>
        <taxon>Pezizomycotina</taxon>
        <taxon>Sordariomycetes</taxon>
        <taxon>Xylariomycetidae</taxon>
        <taxon>Amphisphaeriales</taxon>
        <taxon>Apiosporaceae</taxon>
        <taxon>Apiospora</taxon>
    </lineage>
</organism>
<evidence type="ECO:0000259" key="2">
    <source>
        <dbReference type="Pfam" id="PF06985"/>
    </source>
</evidence>
<keyword evidence="4" id="KW-1185">Reference proteome</keyword>
<sequence>MRLPRIQQLSAQLQILETVFFALLLGFTLAPHLKWLLVDISDHQDLISSIGQFVDISTEVMVDLLDRITDDIVTGHANTPLCGKGSHFVRGVRPDNRPPKQPGFHYTHLETGELRLLILRPGKADMPLECELAVYHRTHHAKYEALSYAWGDTAKREQVICNGSSLPVTGSLHSALRHLRSPTESRQLWVDAVCIDQDDAAEKAAQISLMDTIYSEAERVLVWLGPGIPETKPAFRLVNRVVRLISQSSYCSLIGSLGASCSDYVMPDYVDFSPSNEFDRLSKQDLNPLIKLLELPWFSRLWVYQEVALAKQVRVLWGEEAIPWDRLAQSIMHLNCKGVFLEHTRERSPAGVKAVVEMEKVRRGSKDRLSRDLISLLLATSEAQCTDPRDKIYAILNLVTEVDGPLGSGRALRVEVDYEAEAGKVYQRFATTSISMGDLRVLSCVSQHRYSTSNHMENVPSWVPDWTAVENDTPFILLNLTAAFPTSDRLYSENPPEVTDEGVLLLPCITIDYVQGVVPTTAFTKTPLVKPWSPDDYESLQRTLEWLRASQDLVQTHANESLIEMPIYEALCIAITASLTGNSRPATTEQYVQWFLQYRGFLEATADSFLSRRLPQQQENSQATALPLEISTRSNDDPAISSSSSTSTTIMTTTTSKLLAAIEASIYMWSSKRLLGVTQLGRVVLVPKGTQEGDRIVLPTGSVVPLVLRYDEERGFYTLLGEAFVHDVMNGDLVRRFKGAHTTMEDSPYYATLAIR</sequence>
<proteinExistence type="predicted"/>
<feature type="compositionally biased region" description="Polar residues" evidence="1">
    <location>
        <begin position="614"/>
        <end position="624"/>
    </location>
</feature>
<dbReference type="Pfam" id="PF06985">
    <property type="entry name" value="HET"/>
    <property type="match status" value="1"/>
</dbReference>
<protein>
    <submittedName>
        <fullName evidence="3">Heterokaryon incompatibility protein-domain-containing protein</fullName>
    </submittedName>
</protein>
<dbReference type="InterPro" id="IPR052895">
    <property type="entry name" value="HetReg/Transcr_Mod"/>
</dbReference>
<dbReference type="Proteomes" id="UP001390339">
    <property type="component" value="Unassembled WGS sequence"/>
</dbReference>
<dbReference type="PANTHER" id="PTHR24148">
    <property type="entry name" value="ANKYRIN REPEAT DOMAIN-CONTAINING PROTEIN 39 HOMOLOG-RELATED"/>
    <property type="match status" value="1"/>
</dbReference>
<evidence type="ECO:0000313" key="3">
    <source>
        <dbReference type="EMBL" id="KAK8859404.1"/>
    </source>
</evidence>
<gene>
    <name evidence="3" type="ORF">PGQ11_010138</name>
</gene>
<evidence type="ECO:0000256" key="1">
    <source>
        <dbReference type="SAM" id="MobiDB-lite"/>
    </source>
</evidence>
<feature type="domain" description="Heterokaryon incompatibility" evidence="2">
    <location>
        <begin position="143"/>
        <end position="306"/>
    </location>
</feature>
<comment type="caution">
    <text evidence="3">The sequence shown here is derived from an EMBL/GenBank/DDBJ whole genome shotgun (WGS) entry which is preliminary data.</text>
</comment>
<dbReference type="EMBL" id="JAPCWZ010000006">
    <property type="protein sequence ID" value="KAK8859404.1"/>
    <property type="molecule type" value="Genomic_DNA"/>
</dbReference>
<feature type="region of interest" description="Disordered" evidence="1">
    <location>
        <begin position="613"/>
        <end position="647"/>
    </location>
</feature>
<dbReference type="Pfam" id="PF26639">
    <property type="entry name" value="Het-6_barrel"/>
    <property type="match status" value="1"/>
</dbReference>
<dbReference type="PANTHER" id="PTHR24148:SF64">
    <property type="entry name" value="HETEROKARYON INCOMPATIBILITY DOMAIN-CONTAINING PROTEIN"/>
    <property type="match status" value="1"/>
</dbReference>